<dbReference type="Proteomes" id="UP000054908">
    <property type="component" value="Unassembled WGS sequence"/>
</dbReference>
<keyword evidence="16" id="KW-1185">Reference proteome</keyword>
<protein>
    <recommendedName>
        <fullName evidence="10">Molybdopterin-synthase adenylyltransferase</fullName>
        <ecNumber evidence="9">2.7.7.80</ecNumber>
    </recommendedName>
    <alternativeName>
        <fullName evidence="13">MoaD protein adenylase</fullName>
    </alternativeName>
    <alternativeName>
        <fullName evidence="11">Molybdopterin-converting factor subunit 1 adenylase</fullName>
    </alternativeName>
    <alternativeName>
        <fullName evidence="12">Sulfur carrier protein MoaD adenylyltransferase</fullName>
    </alternativeName>
</protein>
<dbReference type="RefSeq" id="WP_058453585.1">
    <property type="nucleotide sequence ID" value="NZ_CAAAIB010000001.1"/>
</dbReference>
<dbReference type="InterPro" id="IPR001763">
    <property type="entry name" value="Rhodanese-like_dom"/>
</dbReference>
<comment type="catalytic activity">
    <reaction evidence="6">
        <text>[molybdopterin-synthase sulfur-carrier protein]-C-terminal Gly-Gly + ATP + H(+) = [molybdopterin-synthase sulfur-carrier protein]-C-terminal Gly-Gly-AMP + diphosphate</text>
        <dbReference type="Rhea" id="RHEA:43616"/>
        <dbReference type="Rhea" id="RHEA-COMP:12159"/>
        <dbReference type="Rhea" id="RHEA-COMP:12202"/>
        <dbReference type="ChEBI" id="CHEBI:15378"/>
        <dbReference type="ChEBI" id="CHEBI:30616"/>
        <dbReference type="ChEBI" id="CHEBI:33019"/>
        <dbReference type="ChEBI" id="CHEBI:90618"/>
        <dbReference type="ChEBI" id="CHEBI:90778"/>
        <dbReference type="EC" id="2.7.7.80"/>
    </reaction>
</comment>
<dbReference type="GO" id="GO:0004792">
    <property type="term" value="F:thiosulfate-cyanide sulfurtransferase activity"/>
    <property type="evidence" value="ECO:0007669"/>
    <property type="project" value="TreeGrafter"/>
</dbReference>
<dbReference type="FunFam" id="3.40.50.720:FF:000033">
    <property type="entry name" value="Adenylyltransferase and sulfurtransferase MOCS3"/>
    <property type="match status" value="1"/>
</dbReference>
<dbReference type="PANTHER" id="PTHR10953">
    <property type="entry name" value="UBIQUITIN-ACTIVATING ENZYME E1"/>
    <property type="match status" value="1"/>
</dbReference>
<evidence type="ECO:0000256" key="11">
    <source>
        <dbReference type="ARBA" id="ARBA00075110"/>
    </source>
</evidence>
<dbReference type="SMART" id="SM00450">
    <property type="entry name" value="RHOD"/>
    <property type="match status" value="1"/>
</dbReference>
<dbReference type="AlphaFoldDB" id="A0A0W0VVI3"/>
<dbReference type="EC" id="2.7.7.80" evidence="9"/>
<dbReference type="Pfam" id="PF00899">
    <property type="entry name" value="ThiF"/>
    <property type="match status" value="1"/>
</dbReference>
<comment type="function">
    <text evidence="7">Catalyzes the adenylation by ATP of the carboxyl group of the C-terminal glycine of sulfur carrier protein MoaD.</text>
</comment>
<dbReference type="PATRIC" id="fig|466.6.peg.3117"/>
<evidence type="ECO:0000256" key="3">
    <source>
        <dbReference type="ARBA" id="ARBA00022679"/>
    </source>
</evidence>
<comment type="pathway">
    <text evidence="1">Cofactor biosynthesis; molybdopterin biosynthesis.</text>
</comment>
<evidence type="ECO:0000256" key="8">
    <source>
        <dbReference type="ARBA" id="ARBA00063809"/>
    </source>
</evidence>
<sequence length="381" mass="41821">MINPALSSDELLRYSRQINLKEIGLSGQESLKNARVLCIGLGGLGSSLLLYLAAAGVGRLGLVDCDTVELSNLQRQVLYRLSQVSFAKTASASAQILELNPNTQVDAYCEKFTERNATHLISQYDIVADCSDNFHTNYLIHDVCFSQRKPYIYASVSQFQGYCSVFHGKEGPCLRCLFPTPPDPKFAPSCNENGILGVVPGILGTIQATEIIKWVLGIGHSLRKRLLVADFLKMTFREIQLFQNPDCQLCVHNQSLHNPLSSPPADEVNLTDYAITAEELQRLLKHPGVTLVDVRSTKEHEVQNIGGKLLPFAELSGRLTELNPNHTIILYCHSGIRSINALNLLLNAGFSSVKYLIGGISAIEGKKKERLAAFKGNAILG</sequence>
<dbReference type="Gene3D" id="3.40.250.10">
    <property type="entry name" value="Rhodanese-like domain"/>
    <property type="match status" value="1"/>
</dbReference>
<dbReference type="SUPFAM" id="SSF69572">
    <property type="entry name" value="Activating enzymes of the ubiquitin-like proteins"/>
    <property type="match status" value="1"/>
</dbReference>
<dbReference type="InterPro" id="IPR045886">
    <property type="entry name" value="ThiF/MoeB/HesA"/>
</dbReference>
<evidence type="ECO:0000313" key="16">
    <source>
        <dbReference type="Proteomes" id="UP000054908"/>
    </source>
</evidence>
<dbReference type="InterPro" id="IPR000594">
    <property type="entry name" value="ThiF_NAD_FAD-bd"/>
</dbReference>
<proteinExistence type="inferred from homology"/>
<accession>A0A0W0VVI3</accession>
<dbReference type="NCBIfam" id="NF004281">
    <property type="entry name" value="PRK05690.1"/>
    <property type="match status" value="1"/>
</dbReference>
<evidence type="ECO:0000256" key="9">
    <source>
        <dbReference type="ARBA" id="ARBA00066884"/>
    </source>
</evidence>
<dbReference type="STRING" id="466.Lmac_2907"/>
<keyword evidence="4" id="KW-0547">Nucleotide-binding</keyword>
<dbReference type="GO" id="GO:0008146">
    <property type="term" value="F:sulfotransferase activity"/>
    <property type="evidence" value="ECO:0007669"/>
    <property type="project" value="TreeGrafter"/>
</dbReference>
<evidence type="ECO:0000313" key="15">
    <source>
        <dbReference type="EMBL" id="KTD24034.1"/>
    </source>
</evidence>
<evidence type="ECO:0000256" key="6">
    <source>
        <dbReference type="ARBA" id="ARBA00052218"/>
    </source>
</evidence>
<evidence type="ECO:0000256" key="10">
    <source>
        <dbReference type="ARBA" id="ARBA00073635"/>
    </source>
</evidence>
<dbReference type="InterPro" id="IPR036873">
    <property type="entry name" value="Rhodanese-like_dom_sf"/>
</dbReference>
<comment type="caution">
    <text evidence="15">The sequence shown here is derived from an EMBL/GenBank/DDBJ whole genome shotgun (WGS) entry which is preliminary data.</text>
</comment>
<gene>
    <name evidence="15" type="ORF">Lmac_2907</name>
</gene>
<evidence type="ECO:0000256" key="12">
    <source>
        <dbReference type="ARBA" id="ARBA00075328"/>
    </source>
</evidence>
<comment type="subunit">
    <text evidence="8">Homodimer. Forms a stable heterotetrameric complex of 2 MoeB and 2 MoaD during adenylation of MoaD.</text>
</comment>
<evidence type="ECO:0000256" key="5">
    <source>
        <dbReference type="ARBA" id="ARBA00022840"/>
    </source>
</evidence>
<keyword evidence="5" id="KW-0067">ATP-binding</keyword>
<dbReference type="GO" id="GO:0005829">
    <property type="term" value="C:cytosol"/>
    <property type="evidence" value="ECO:0007669"/>
    <property type="project" value="TreeGrafter"/>
</dbReference>
<dbReference type="PANTHER" id="PTHR10953:SF102">
    <property type="entry name" value="ADENYLYLTRANSFERASE AND SULFURTRANSFERASE MOCS3"/>
    <property type="match status" value="1"/>
</dbReference>
<comment type="similarity">
    <text evidence="2">Belongs to the HesA/MoeB/ThiF family.</text>
</comment>
<keyword evidence="3" id="KW-0808">Transferase</keyword>
<dbReference type="GO" id="GO:0061605">
    <property type="term" value="F:molybdopterin-synthase adenylyltransferase activity"/>
    <property type="evidence" value="ECO:0007669"/>
    <property type="project" value="UniProtKB-EC"/>
</dbReference>
<dbReference type="GO" id="GO:0008641">
    <property type="term" value="F:ubiquitin-like modifier activating enzyme activity"/>
    <property type="evidence" value="ECO:0007669"/>
    <property type="project" value="InterPro"/>
</dbReference>
<evidence type="ECO:0000259" key="14">
    <source>
        <dbReference type="PROSITE" id="PS50206"/>
    </source>
</evidence>
<evidence type="ECO:0000256" key="7">
    <source>
        <dbReference type="ARBA" id="ARBA00055169"/>
    </source>
</evidence>
<dbReference type="CDD" id="cd00757">
    <property type="entry name" value="ThiF_MoeB_HesA_family"/>
    <property type="match status" value="1"/>
</dbReference>
<feature type="domain" description="Rhodanese" evidence="14">
    <location>
        <begin position="285"/>
        <end position="372"/>
    </location>
</feature>
<dbReference type="InterPro" id="IPR035985">
    <property type="entry name" value="Ubiquitin-activating_enz"/>
</dbReference>
<dbReference type="OrthoDB" id="9804286at2"/>
<dbReference type="Gene3D" id="3.40.50.720">
    <property type="entry name" value="NAD(P)-binding Rossmann-like Domain"/>
    <property type="match status" value="1"/>
</dbReference>
<dbReference type="PROSITE" id="PS50206">
    <property type="entry name" value="RHODANESE_3"/>
    <property type="match status" value="1"/>
</dbReference>
<evidence type="ECO:0000256" key="4">
    <source>
        <dbReference type="ARBA" id="ARBA00022741"/>
    </source>
</evidence>
<dbReference type="CDD" id="cd00158">
    <property type="entry name" value="RHOD"/>
    <property type="match status" value="1"/>
</dbReference>
<dbReference type="Pfam" id="PF00581">
    <property type="entry name" value="Rhodanese"/>
    <property type="match status" value="1"/>
</dbReference>
<dbReference type="EMBL" id="LNYL01000051">
    <property type="protein sequence ID" value="KTD24034.1"/>
    <property type="molecule type" value="Genomic_DNA"/>
</dbReference>
<evidence type="ECO:0000256" key="2">
    <source>
        <dbReference type="ARBA" id="ARBA00009919"/>
    </source>
</evidence>
<evidence type="ECO:0000256" key="13">
    <source>
        <dbReference type="ARBA" id="ARBA00078531"/>
    </source>
</evidence>
<evidence type="ECO:0000256" key="1">
    <source>
        <dbReference type="ARBA" id="ARBA00005046"/>
    </source>
</evidence>
<reference evidence="15 16" key="1">
    <citation type="submission" date="2015-11" db="EMBL/GenBank/DDBJ databases">
        <title>Genomic analysis of 38 Legionella species identifies large and diverse effector repertoires.</title>
        <authorList>
            <person name="Burstein D."/>
            <person name="Amaro F."/>
            <person name="Zusman T."/>
            <person name="Lifshitz Z."/>
            <person name="Cohen O."/>
            <person name="Gilbert J.A."/>
            <person name="Pupko T."/>
            <person name="Shuman H.A."/>
            <person name="Segal G."/>
        </authorList>
    </citation>
    <scope>NUCLEOTIDE SEQUENCE [LARGE SCALE GENOMIC DNA]</scope>
    <source>
        <strain evidence="15 16">PX-1-G2-E2</strain>
    </source>
</reference>
<organism evidence="15 16">
    <name type="scientific">Legionella maceachernii</name>
    <dbReference type="NCBI Taxonomy" id="466"/>
    <lineage>
        <taxon>Bacteria</taxon>
        <taxon>Pseudomonadati</taxon>
        <taxon>Pseudomonadota</taxon>
        <taxon>Gammaproteobacteria</taxon>
        <taxon>Legionellales</taxon>
        <taxon>Legionellaceae</taxon>
        <taxon>Legionella</taxon>
    </lineage>
</organism>
<dbReference type="GO" id="GO:0005524">
    <property type="term" value="F:ATP binding"/>
    <property type="evidence" value="ECO:0007669"/>
    <property type="project" value="UniProtKB-KW"/>
</dbReference>
<name>A0A0W0VVI3_9GAMM</name>